<feature type="domain" description="RAI1-like" evidence="3">
    <location>
        <begin position="87"/>
        <end position="218"/>
    </location>
</feature>
<evidence type="ECO:0000256" key="2">
    <source>
        <dbReference type="SAM" id="MobiDB-lite"/>
    </source>
</evidence>
<organism evidence="4">
    <name type="scientific">Aspergillus niger</name>
    <dbReference type="NCBI Taxonomy" id="5061"/>
    <lineage>
        <taxon>Eukaryota</taxon>
        <taxon>Fungi</taxon>
        <taxon>Dikarya</taxon>
        <taxon>Ascomycota</taxon>
        <taxon>Pezizomycotina</taxon>
        <taxon>Eurotiomycetes</taxon>
        <taxon>Eurotiomycetidae</taxon>
        <taxon>Eurotiales</taxon>
        <taxon>Aspergillaceae</taxon>
        <taxon>Aspergillus</taxon>
        <taxon>Aspergillus subgen. Circumdati</taxon>
    </lineage>
</organism>
<dbReference type="GeneID" id="4977918"/>
<feature type="compositionally biased region" description="Basic and acidic residues" evidence="2">
    <location>
        <begin position="401"/>
        <end position="416"/>
    </location>
</feature>
<gene>
    <name evidence="4" type="ORF">An01g06570</name>
</gene>
<evidence type="ECO:0000259" key="3">
    <source>
        <dbReference type="Pfam" id="PF08652"/>
    </source>
</evidence>
<dbReference type="RefSeq" id="XP_001389082.3">
    <property type="nucleotide sequence ID" value="XM_001389045.3"/>
</dbReference>
<protein>
    <recommendedName>
        <fullName evidence="3">RAI1-like domain-containing protein</fullName>
    </recommendedName>
</protein>
<dbReference type="Pfam" id="PF08652">
    <property type="entry name" value="RAI1"/>
    <property type="match status" value="1"/>
</dbReference>
<feature type="region of interest" description="Disordered" evidence="2">
    <location>
        <begin position="381"/>
        <end position="416"/>
    </location>
</feature>
<dbReference type="PANTHER" id="PTHR35179">
    <property type="entry name" value="PROTEIN CBG02620"/>
    <property type="match status" value="1"/>
</dbReference>
<name>A0AAJ6QAM8_ASPNG</name>
<evidence type="ECO:0000256" key="1">
    <source>
        <dbReference type="SAM" id="Coils"/>
    </source>
</evidence>
<feature type="compositionally biased region" description="Basic and acidic residues" evidence="2">
    <location>
        <begin position="384"/>
        <end position="394"/>
    </location>
</feature>
<accession>A0AAJ6QAM8</accession>
<sequence>MPKIPLLKGLLLPIGEIPLDSIQPDPSISCTKKDLKTITSYNLLPKKEKSMVVPGTPPIYKPPTTPLLIPADSGKYILDPNSHIFPKCSLEPLLRAISTTSTTPKPRLNLTTTDLITDRRNLRLLLSFVSANKKPFRINIEVIHSTVLFSTWTSSKTNTNFVGKFEGYGHSFEKTSTWTPRYIRGSIIHNRVVRYTLGGIHILLRYEVDACMPGKPHTPNPNNTNQQTPTGINIINSGTLVPPHRIIEIKTGPVNKRLDNSKNLSQMWFSHTPILCTGQYQPDGTFLPARTQNMEKEGRLAQWERDNEEKIRKLVRVLERVFEVVRGVPHKCALVHNGDGVLRVYQDDGNGAVGRGVPGDLLGLWDDGGVPVNTTALTPFNLDKATERQLEKKTQPGYRASHQDTKEDSGGHFHTE</sequence>
<reference evidence="4" key="1">
    <citation type="submission" date="2025-02" db="EMBL/GenBank/DDBJ databases">
        <authorList>
            <consortium name="NCBI Genome Project"/>
        </authorList>
    </citation>
    <scope>NUCLEOTIDE SEQUENCE</scope>
</reference>
<dbReference type="AlphaFoldDB" id="A0AAJ6QAM8"/>
<dbReference type="PANTHER" id="PTHR35179:SF2">
    <property type="entry name" value="START DOMAIN-CONTAINING PROTEIN"/>
    <property type="match status" value="1"/>
</dbReference>
<reference evidence="4" key="2">
    <citation type="submission" date="2025-08" db="UniProtKB">
        <authorList>
            <consortium name="RefSeq"/>
        </authorList>
    </citation>
    <scope>IDENTIFICATION</scope>
</reference>
<dbReference type="InterPro" id="IPR013961">
    <property type="entry name" value="RAI1"/>
</dbReference>
<feature type="coiled-coil region" evidence="1">
    <location>
        <begin position="293"/>
        <end position="320"/>
    </location>
</feature>
<evidence type="ECO:0000313" key="4">
    <source>
        <dbReference type="RefSeq" id="XP_001389082.3"/>
    </source>
</evidence>
<dbReference type="KEGG" id="ang:An01g06570"/>
<dbReference type="VEuPathDB" id="FungiDB:An01g06570"/>
<proteinExistence type="predicted"/>
<keyword evidence="1" id="KW-0175">Coiled coil</keyword>